<accession>A0A7H0YHB3</accession>
<geneLocation type="plasmid" evidence="1 2">
    <name>pPlas1</name>
</geneLocation>
<keyword evidence="1" id="KW-0614">Plasmid</keyword>
<reference evidence="1 2" key="1">
    <citation type="submission" date="2020-09" db="EMBL/GenBank/DDBJ databases">
        <title>Characterization of Paenibacillus peoriae strain ZF390 with broad-spectrum antimicrobial activity as a potential biocontrol agent.</title>
        <authorList>
            <person name="Li L."/>
            <person name="Zhao Y."/>
            <person name="Li B."/>
            <person name="Xie X."/>
        </authorList>
    </citation>
    <scope>NUCLEOTIDE SEQUENCE [LARGE SCALE GENOMIC DNA]</scope>
    <source>
        <strain evidence="1 2">ZF390</strain>
        <plasmid evidence="1 2">pPlas1</plasmid>
    </source>
</reference>
<organism evidence="1 2">
    <name type="scientific">Paenibacillus peoriae</name>
    <dbReference type="NCBI Taxonomy" id="59893"/>
    <lineage>
        <taxon>Bacteria</taxon>
        <taxon>Bacillati</taxon>
        <taxon>Bacillota</taxon>
        <taxon>Bacilli</taxon>
        <taxon>Bacillales</taxon>
        <taxon>Paenibacillaceae</taxon>
        <taxon>Paenibacillus</taxon>
    </lineage>
</organism>
<proteinExistence type="predicted"/>
<gene>
    <name evidence="1" type="ORF">IAQ67_28590</name>
</gene>
<name>A0A7H0YHB3_9BACL</name>
<evidence type="ECO:0000313" key="2">
    <source>
        <dbReference type="Proteomes" id="UP000516384"/>
    </source>
</evidence>
<dbReference type="AlphaFoldDB" id="A0A7H0YHB3"/>
<dbReference type="EMBL" id="CP061173">
    <property type="protein sequence ID" value="QNR70471.1"/>
    <property type="molecule type" value="Genomic_DNA"/>
</dbReference>
<sequence>MIYPFTEAPKPLDNIKEDWAVKLHQSLEAVSGSFKRLDNEHKEYLQAVFNELHNPLTYRTGIYKVMGYIVDFRLWLSTYWVQTKHSGIIEVKAFNKTMVRTLSSTPSAILKIIQVD</sequence>
<protein>
    <submittedName>
        <fullName evidence="1">Uncharacterized protein</fullName>
    </submittedName>
</protein>
<dbReference type="RefSeq" id="WP_190299778.1">
    <property type="nucleotide sequence ID" value="NZ_CP061173.1"/>
</dbReference>
<evidence type="ECO:0000313" key="1">
    <source>
        <dbReference type="EMBL" id="QNR70471.1"/>
    </source>
</evidence>
<dbReference type="Proteomes" id="UP000516384">
    <property type="component" value="Plasmid pPlas1"/>
</dbReference>